<comment type="caution">
    <text evidence="1">The sequence shown here is derived from an EMBL/GenBank/DDBJ whole genome shotgun (WGS) entry which is preliminary data.</text>
</comment>
<reference evidence="1" key="1">
    <citation type="submission" date="2023-03" db="EMBL/GenBank/DDBJ databases">
        <title>Massive genome expansion in bonnet fungi (Mycena s.s.) driven by repeated elements and novel gene families across ecological guilds.</title>
        <authorList>
            <consortium name="Lawrence Berkeley National Laboratory"/>
            <person name="Harder C.B."/>
            <person name="Miyauchi S."/>
            <person name="Viragh M."/>
            <person name="Kuo A."/>
            <person name="Thoen E."/>
            <person name="Andreopoulos B."/>
            <person name="Lu D."/>
            <person name="Skrede I."/>
            <person name="Drula E."/>
            <person name="Henrissat B."/>
            <person name="Morin E."/>
            <person name="Kohler A."/>
            <person name="Barry K."/>
            <person name="LaButti K."/>
            <person name="Morin E."/>
            <person name="Salamov A."/>
            <person name="Lipzen A."/>
            <person name="Mereny Z."/>
            <person name="Hegedus B."/>
            <person name="Baldrian P."/>
            <person name="Stursova M."/>
            <person name="Weitz H."/>
            <person name="Taylor A."/>
            <person name="Grigoriev I.V."/>
            <person name="Nagy L.G."/>
            <person name="Martin F."/>
            <person name="Kauserud H."/>
        </authorList>
    </citation>
    <scope>NUCLEOTIDE SEQUENCE</scope>
    <source>
        <strain evidence="1">CBHHK182m</strain>
    </source>
</reference>
<dbReference type="Proteomes" id="UP001215598">
    <property type="component" value="Unassembled WGS sequence"/>
</dbReference>
<dbReference type="EMBL" id="JARKIB010000045">
    <property type="protein sequence ID" value="KAJ7756950.1"/>
    <property type="molecule type" value="Genomic_DNA"/>
</dbReference>
<evidence type="ECO:0000313" key="2">
    <source>
        <dbReference type="Proteomes" id="UP001215598"/>
    </source>
</evidence>
<gene>
    <name evidence="1" type="ORF">B0H16DRAFT_1537510</name>
</gene>
<keyword evidence="2" id="KW-1185">Reference proteome</keyword>
<accession>A0AAD7J6W1</accession>
<proteinExistence type="predicted"/>
<dbReference type="AlphaFoldDB" id="A0AAD7J6W1"/>
<name>A0AAD7J6W1_9AGAR</name>
<organism evidence="1 2">
    <name type="scientific">Mycena metata</name>
    <dbReference type="NCBI Taxonomy" id="1033252"/>
    <lineage>
        <taxon>Eukaryota</taxon>
        <taxon>Fungi</taxon>
        <taxon>Dikarya</taxon>
        <taxon>Basidiomycota</taxon>
        <taxon>Agaricomycotina</taxon>
        <taxon>Agaricomycetes</taxon>
        <taxon>Agaricomycetidae</taxon>
        <taxon>Agaricales</taxon>
        <taxon>Marasmiineae</taxon>
        <taxon>Mycenaceae</taxon>
        <taxon>Mycena</taxon>
    </lineage>
</organism>
<sequence>MSSSDGPYRYIDLQRQSEVTLQGYGSSRRPRILQFVVISGSKVHSKPRPLCINLIIHRPLGTHNPLFGVQRLFQIAVFNHIALPLQPVLHAEEHHLFAPPEHRVARRLVLSRRMRGCGNIALERKSHRVVDRAGLESVLLSGVDDERPDVGVPSLGDDHAPWFPGLAGVVVGEDVRQGGEIRWAVGVGFQFPRVPSLHNRPEGFGVADCVQGSDVGGGGDGVMEALVAEVNSDTVRVDANSTVEGAAAEEGARMVDADTGWKIFRIGCHVHRHGLFDQRWVVFVPRLEPRLIGFELRVRRVKTVSLR</sequence>
<evidence type="ECO:0000313" key="1">
    <source>
        <dbReference type="EMBL" id="KAJ7756950.1"/>
    </source>
</evidence>
<protein>
    <submittedName>
        <fullName evidence="1">Uncharacterized protein</fullName>
    </submittedName>
</protein>